<protein>
    <submittedName>
        <fullName evidence="1">Uncharacterized protein</fullName>
    </submittedName>
</protein>
<name>A0A556TQT6_BAGYA</name>
<proteinExistence type="predicted"/>
<sequence length="74" mass="8429">MFSSLLDKTYLPEGRYYEPQELLLEVGTRAVAKLDPRWLAKTYLDNLLGDLDDERRLTLTRSGNSARPQICGIA</sequence>
<reference evidence="1 2" key="1">
    <citation type="journal article" date="2019" name="Genome Biol. Evol.">
        <title>Whole-Genome Sequencing of the Giant Devil Catfish, Bagarius yarrelli.</title>
        <authorList>
            <person name="Jiang W."/>
            <person name="Lv Y."/>
            <person name="Cheng L."/>
            <person name="Yang K."/>
            <person name="Chao B."/>
            <person name="Wang X."/>
            <person name="Li Y."/>
            <person name="Pan X."/>
            <person name="You X."/>
            <person name="Zhang Y."/>
            <person name="Yang J."/>
            <person name="Li J."/>
            <person name="Zhang X."/>
            <person name="Liu S."/>
            <person name="Sun C."/>
            <person name="Yang J."/>
            <person name="Shi Q."/>
        </authorList>
    </citation>
    <scope>NUCLEOTIDE SEQUENCE [LARGE SCALE GENOMIC DNA]</scope>
    <source>
        <strain evidence="1">JWS20170419001</strain>
        <tissue evidence="1">Muscle</tissue>
    </source>
</reference>
<keyword evidence="2" id="KW-1185">Reference proteome</keyword>
<dbReference type="AlphaFoldDB" id="A0A556TQT6"/>
<organism evidence="1 2">
    <name type="scientific">Bagarius yarrelli</name>
    <name type="common">Goonch</name>
    <name type="synonym">Bagrus yarrelli</name>
    <dbReference type="NCBI Taxonomy" id="175774"/>
    <lineage>
        <taxon>Eukaryota</taxon>
        <taxon>Metazoa</taxon>
        <taxon>Chordata</taxon>
        <taxon>Craniata</taxon>
        <taxon>Vertebrata</taxon>
        <taxon>Euteleostomi</taxon>
        <taxon>Actinopterygii</taxon>
        <taxon>Neopterygii</taxon>
        <taxon>Teleostei</taxon>
        <taxon>Ostariophysi</taxon>
        <taxon>Siluriformes</taxon>
        <taxon>Sisoridae</taxon>
        <taxon>Sisorinae</taxon>
        <taxon>Bagarius</taxon>
    </lineage>
</organism>
<gene>
    <name evidence="1" type="ORF">Baya_2853</name>
</gene>
<evidence type="ECO:0000313" key="2">
    <source>
        <dbReference type="Proteomes" id="UP000319801"/>
    </source>
</evidence>
<comment type="caution">
    <text evidence="1">The sequence shown here is derived from an EMBL/GenBank/DDBJ whole genome shotgun (WGS) entry which is preliminary data.</text>
</comment>
<accession>A0A556TQT6</accession>
<dbReference type="Proteomes" id="UP000319801">
    <property type="component" value="Unassembled WGS sequence"/>
</dbReference>
<dbReference type="EMBL" id="VCAZ01000011">
    <property type="protein sequence ID" value="TSK38437.1"/>
    <property type="molecule type" value="Genomic_DNA"/>
</dbReference>
<evidence type="ECO:0000313" key="1">
    <source>
        <dbReference type="EMBL" id="TSK38437.1"/>
    </source>
</evidence>